<dbReference type="Proteomes" id="UP000305067">
    <property type="component" value="Unassembled WGS sequence"/>
</dbReference>
<dbReference type="InterPro" id="IPR000571">
    <property type="entry name" value="Znf_CCCH"/>
</dbReference>
<accession>A0A5C3QDA9</accession>
<dbReference type="STRING" id="1884261.A0A5C3QDA9"/>
<feature type="domain" description="C3H1-type" evidence="3">
    <location>
        <begin position="313"/>
        <end position="340"/>
    </location>
</feature>
<keyword evidence="5" id="KW-1185">Reference proteome</keyword>
<feature type="coiled-coil region" evidence="2">
    <location>
        <begin position="21"/>
        <end position="48"/>
    </location>
</feature>
<feature type="domain" description="C3H1-type" evidence="3">
    <location>
        <begin position="352"/>
        <end position="380"/>
    </location>
</feature>
<keyword evidence="1" id="KW-0863">Zinc-finger</keyword>
<feature type="zinc finger region" description="C3H1-type" evidence="1">
    <location>
        <begin position="352"/>
        <end position="380"/>
    </location>
</feature>
<evidence type="ECO:0000313" key="4">
    <source>
        <dbReference type="EMBL" id="TFK99069.1"/>
    </source>
</evidence>
<keyword evidence="2" id="KW-0175">Coiled coil</keyword>
<dbReference type="PROSITE" id="PS50103">
    <property type="entry name" value="ZF_C3H1"/>
    <property type="match status" value="2"/>
</dbReference>
<name>A0A5C3QDA9_9AGAR</name>
<dbReference type="PANTHER" id="PTHR37543">
    <property type="entry name" value="CCCH ZINC FINGER DNA BINDING PROTEIN (AFU_ORTHOLOGUE AFUA_5G12760)"/>
    <property type="match status" value="1"/>
</dbReference>
<reference evidence="4 5" key="1">
    <citation type="journal article" date="2019" name="Nat. Ecol. Evol.">
        <title>Megaphylogeny resolves global patterns of mushroom evolution.</title>
        <authorList>
            <person name="Varga T."/>
            <person name="Krizsan K."/>
            <person name="Foldi C."/>
            <person name="Dima B."/>
            <person name="Sanchez-Garcia M."/>
            <person name="Sanchez-Ramirez S."/>
            <person name="Szollosi G.J."/>
            <person name="Szarkandi J.G."/>
            <person name="Papp V."/>
            <person name="Albert L."/>
            <person name="Andreopoulos W."/>
            <person name="Angelini C."/>
            <person name="Antonin V."/>
            <person name="Barry K.W."/>
            <person name="Bougher N.L."/>
            <person name="Buchanan P."/>
            <person name="Buyck B."/>
            <person name="Bense V."/>
            <person name="Catcheside P."/>
            <person name="Chovatia M."/>
            <person name="Cooper J."/>
            <person name="Damon W."/>
            <person name="Desjardin D."/>
            <person name="Finy P."/>
            <person name="Geml J."/>
            <person name="Haridas S."/>
            <person name="Hughes K."/>
            <person name="Justo A."/>
            <person name="Karasinski D."/>
            <person name="Kautmanova I."/>
            <person name="Kiss B."/>
            <person name="Kocsube S."/>
            <person name="Kotiranta H."/>
            <person name="LaButti K.M."/>
            <person name="Lechner B.E."/>
            <person name="Liimatainen K."/>
            <person name="Lipzen A."/>
            <person name="Lukacs Z."/>
            <person name="Mihaltcheva S."/>
            <person name="Morgado L.N."/>
            <person name="Niskanen T."/>
            <person name="Noordeloos M.E."/>
            <person name="Ohm R.A."/>
            <person name="Ortiz-Santana B."/>
            <person name="Ovrebo C."/>
            <person name="Racz N."/>
            <person name="Riley R."/>
            <person name="Savchenko A."/>
            <person name="Shiryaev A."/>
            <person name="Soop K."/>
            <person name="Spirin V."/>
            <person name="Szebenyi C."/>
            <person name="Tomsovsky M."/>
            <person name="Tulloss R.E."/>
            <person name="Uehling J."/>
            <person name="Grigoriev I.V."/>
            <person name="Vagvolgyi C."/>
            <person name="Papp T."/>
            <person name="Martin F.M."/>
            <person name="Miettinen O."/>
            <person name="Hibbett D.S."/>
            <person name="Nagy L.G."/>
        </authorList>
    </citation>
    <scope>NUCLEOTIDE SEQUENCE [LARGE SCALE GENOMIC DNA]</scope>
    <source>
        <strain evidence="4 5">CBS 309.79</strain>
    </source>
</reference>
<evidence type="ECO:0000313" key="5">
    <source>
        <dbReference type="Proteomes" id="UP000305067"/>
    </source>
</evidence>
<dbReference type="GO" id="GO:0008270">
    <property type="term" value="F:zinc ion binding"/>
    <property type="evidence" value="ECO:0007669"/>
    <property type="project" value="UniProtKB-KW"/>
</dbReference>
<evidence type="ECO:0000259" key="3">
    <source>
        <dbReference type="PROSITE" id="PS50103"/>
    </source>
</evidence>
<proteinExistence type="predicted"/>
<dbReference type="AlphaFoldDB" id="A0A5C3QDA9"/>
<evidence type="ECO:0000256" key="2">
    <source>
        <dbReference type="SAM" id="Coils"/>
    </source>
</evidence>
<dbReference type="Pfam" id="PF25540">
    <property type="entry name" value="DUF7923"/>
    <property type="match status" value="1"/>
</dbReference>
<dbReference type="EMBL" id="ML178835">
    <property type="protein sequence ID" value="TFK99069.1"/>
    <property type="molecule type" value="Genomic_DNA"/>
</dbReference>
<feature type="zinc finger region" description="C3H1-type" evidence="1">
    <location>
        <begin position="313"/>
        <end position="340"/>
    </location>
</feature>
<keyword evidence="1" id="KW-0862">Zinc</keyword>
<dbReference type="Gene3D" id="4.10.1000.10">
    <property type="entry name" value="Zinc finger, CCCH-type"/>
    <property type="match status" value="1"/>
</dbReference>
<dbReference type="OrthoDB" id="2270193at2759"/>
<organism evidence="4 5">
    <name type="scientific">Pterulicium gracile</name>
    <dbReference type="NCBI Taxonomy" id="1884261"/>
    <lineage>
        <taxon>Eukaryota</taxon>
        <taxon>Fungi</taxon>
        <taxon>Dikarya</taxon>
        <taxon>Basidiomycota</taxon>
        <taxon>Agaricomycotina</taxon>
        <taxon>Agaricomycetes</taxon>
        <taxon>Agaricomycetidae</taxon>
        <taxon>Agaricales</taxon>
        <taxon>Pleurotineae</taxon>
        <taxon>Pterulaceae</taxon>
        <taxon>Pterulicium</taxon>
    </lineage>
</organism>
<sequence length="424" mass="47146">MESQSLDDRWDKAFNRLATLASATVRRNAELENQVRELDGELARWRQAHASLKDSYERTTRAHNAQVASLNRRMTSANFFQQQTTLIICVLNGDHNVFLPSLLVQGYEGGRQAAQRLTKVIADHLFKEDVQLFGGLWYWVNVYYTKSRLVSLLQANNVCSATQFDSFAAGFSAASAQFSMVDVGLGRENGVDSKMRDYLQTYIRLPQTLRMFYCGGHEASMLDALESDHLGKLVLLSASGEAPIEFDRYPVACVSAEDLFMVYPVGTLENQAQSISPGAGSRFPSFVTNGGLISPQSPNQSPKIVDPALPLHKQIPPPCNEHYLMTCSKGAACKYSHSYKLTTEQLASLSVNAKKAPCNWLKNSLTCPYGDKCCWGHVCPNGIKCYHLSKGKCWFKGEKMHHHDPSSAQTPSTESFAQVFATKY</sequence>
<evidence type="ECO:0000256" key="1">
    <source>
        <dbReference type="PROSITE-ProRule" id="PRU00723"/>
    </source>
</evidence>
<protein>
    <recommendedName>
        <fullName evidence="3">C3H1-type domain-containing protein</fullName>
    </recommendedName>
</protein>
<keyword evidence="1" id="KW-0479">Metal-binding</keyword>
<dbReference type="PANTHER" id="PTHR37543:SF1">
    <property type="entry name" value="CCCH ZINC FINGER DNA BINDING PROTEIN (AFU_ORTHOLOGUE AFUA_5G12760)"/>
    <property type="match status" value="1"/>
</dbReference>
<gene>
    <name evidence="4" type="ORF">BDV98DRAFT_181819</name>
</gene>
<dbReference type="InterPro" id="IPR057683">
    <property type="entry name" value="DUF7923"/>
</dbReference>